<feature type="transmembrane region" description="Helical" evidence="1">
    <location>
        <begin position="91"/>
        <end position="109"/>
    </location>
</feature>
<dbReference type="OrthoDB" id="188035at2759"/>
<name>A0A6A6W4M5_9PEZI</name>
<dbReference type="RefSeq" id="XP_033598452.1">
    <property type="nucleotide sequence ID" value="XM_033747264.1"/>
</dbReference>
<sequence>MASPSLDCEVNHDAFDNGNVIGYKTECSETVERDETKPQKMPSKTISRRSLDLTISFAKDQWFLIVMGILIVVASQAPVPLSQQKTKTNVINYLAVSLIFFLNGCAIPSRDFLENLKRWRVHIFVQLQSFVLASAVGFGVMAATGSNAQFFDQELLVGVIVLGCLPTAIAFNTLITRKADGNTALSLTQSALGNILGPFLSPVLVRMYTSVHAWYTTGLPSDQDGYRDLYARVFKQLGLSVFVPLAAGQITLALCPNITRTALYKYKLIKLPSLALLTLIWSTYDSAFASHAFAPLPASNIVFTISILAALYLVWAGLAFVLSLTWLAPENVVAVVFVVATKTPAIGVPLTGVLFAGLEEERLDRMRVATVVFQALQALLSGVLCVPLRRWRGRMERRSGTGR</sequence>
<keyword evidence="1" id="KW-0812">Transmembrane</keyword>
<proteinExistence type="predicted"/>
<feature type="transmembrane region" description="Helical" evidence="1">
    <location>
        <begin position="301"/>
        <end position="325"/>
    </location>
</feature>
<feature type="transmembrane region" description="Helical" evidence="1">
    <location>
        <begin position="155"/>
        <end position="175"/>
    </location>
</feature>
<dbReference type="Gene3D" id="1.20.1530.20">
    <property type="match status" value="1"/>
</dbReference>
<dbReference type="PANTHER" id="PTHR18640:SF5">
    <property type="entry name" value="SODIUM_BILE ACID COTRANSPORTER 7"/>
    <property type="match status" value="1"/>
</dbReference>
<dbReference type="InterPro" id="IPR038770">
    <property type="entry name" value="Na+/solute_symporter_sf"/>
</dbReference>
<dbReference type="GO" id="GO:0005886">
    <property type="term" value="C:plasma membrane"/>
    <property type="evidence" value="ECO:0007669"/>
    <property type="project" value="TreeGrafter"/>
</dbReference>
<dbReference type="GeneID" id="54488318"/>
<feature type="transmembrane region" description="Helical" evidence="1">
    <location>
        <begin position="332"/>
        <end position="356"/>
    </location>
</feature>
<dbReference type="PANTHER" id="PTHR18640">
    <property type="entry name" value="SOLUTE CARRIER FAMILY 10 MEMBER 7"/>
    <property type="match status" value="1"/>
</dbReference>
<gene>
    <name evidence="2" type="ORF">EJ05DRAFT_502474</name>
</gene>
<reference evidence="2" key="1">
    <citation type="journal article" date="2020" name="Stud. Mycol.">
        <title>101 Dothideomycetes genomes: a test case for predicting lifestyles and emergence of pathogens.</title>
        <authorList>
            <person name="Haridas S."/>
            <person name="Albert R."/>
            <person name="Binder M."/>
            <person name="Bloem J."/>
            <person name="Labutti K."/>
            <person name="Salamov A."/>
            <person name="Andreopoulos B."/>
            <person name="Baker S."/>
            <person name="Barry K."/>
            <person name="Bills G."/>
            <person name="Bluhm B."/>
            <person name="Cannon C."/>
            <person name="Castanera R."/>
            <person name="Culley D."/>
            <person name="Daum C."/>
            <person name="Ezra D."/>
            <person name="Gonzalez J."/>
            <person name="Henrissat B."/>
            <person name="Kuo A."/>
            <person name="Liang C."/>
            <person name="Lipzen A."/>
            <person name="Lutzoni F."/>
            <person name="Magnuson J."/>
            <person name="Mondo S."/>
            <person name="Nolan M."/>
            <person name="Ohm R."/>
            <person name="Pangilinan J."/>
            <person name="Park H.-J."/>
            <person name="Ramirez L."/>
            <person name="Alfaro M."/>
            <person name="Sun H."/>
            <person name="Tritt A."/>
            <person name="Yoshinaga Y."/>
            <person name="Zwiers L.-H."/>
            <person name="Turgeon B."/>
            <person name="Goodwin S."/>
            <person name="Spatafora J."/>
            <person name="Crous P."/>
            <person name="Grigoriev I."/>
        </authorList>
    </citation>
    <scope>NUCLEOTIDE SEQUENCE</scope>
    <source>
        <strain evidence="2">CBS 121739</strain>
    </source>
</reference>
<feature type="transmembrane region" description="Helical" evidence="1">
    <location>
        <begin position="195"/>
        <end position="217"/>
    </location>
</feature>
<dbReference type="AlphaFoldDB" id="A0A6A6W4M5"/>
<dbReference type="EMBL" id="ML996576">
    <property type="protein sequence ID" value="KAF2756001.1"/>
    <property type="molecule type" value="Genomic_DNA"/>
</dbReference>
<feature type="transmembrane region" description="Helical" evidence="1">
    <location>
        <begin position="62"/>
        <end position="79"/>
    </location>
</feature>
<dbReference type="Pfam" id="PF13593">
    <property type="entry name" value="SBF_like"/>
    <property type="match status" value="1"/>
</dbReference>
<dbReference type="InterPro" id="IPR016833">
    <property type="entry name" value="Put_Na-Bile_cotransptr"/>
</dbReference>
<protein>
    <submittedName>
        <fullName evidence="2">Sodium bile acid symporter family protein</fullName>
    </submittedName>
</protein>
<evidence type="ECO:0000313" key="3">
    <source>
        <dbReference type="Proteomes" id="UP000799437"/>
    </source>
</evidence>
<feature type="transmembrane region" description="Helical" evidence="1">
    <location>
        <begin position="268"/>
        <end position="289"/>
    </location>
</feature>
<evidence type="ECO:0000313" key="2">
    <source>
        <dbReference type="EMBL" id="KAF2756001.1"/>
    </source>
</evidence>
<keyword evidence="1" id="KW-0472">Membrane</keyword>
<feature type="transmembrane region" description="Helical" evidence="1">
    <location>
        <begin position="237"/>
        <end position="256"/>
    </location>
</feature>
<keyword evidence="3" id="KW-1185">Reference proteome</keyword>
<accession>A0A6A6W4M5</accession>
<keyword evidence="1" id="KW-1133">Transmembrane helix</keyword>
<dbReference type="Proteomes" id="UP000799437">
    <property type="component" value="Unassembled WGS sequence"/>
</dbReference>
<feature type="transmembrane region" description="Helical" evidence="1">
    <location>
        <begin position="368"/>
        <end position="388"/>
    </location>
</feature>
<feature type="transmembrane region" description="Helical" evidence="1">
    <location>
        <begin position="121"/>
        <end position="143"/>
    </location>
</feature>
<organism evidence="2 3">
    <name type="scientific">Pseudovirgaria hyperparasitica</name>
    <dbReference type="NCBI Taxonomy" id="470096"/>
    <lineage>
        <taxon>Eukaryota</taxon>
        <taxon>Fungi</taxon>
        <taxon>Dikarya</taxon>
        <taxon>Ascomycota</taxon>
        <taxon>Pezizomycotina</taxon>
        <taxon>Dothideomycetes</taxon>
        <taxon>Dothideomycetes incertae sedis</taxon>
        <taxon>Acrospermales</taxon>
        <taxon>Acrospermaceae</taxon>
        <taxon>Pseudovirgaria</taxon>
    </lineage>
</organism>
<evidence type="ECO:0000256" key="1">
    <source>
        <dbReference type="SAM" id="Phobius"/>
    </source>
</evidence>